<dbReference type="PRINTS" id="PR00180">
    <property type="entry name" value="CRETINALDHBP"/>
</dbReference>
<reference evidence="2" key="1">
    <citation type="submission" date="2020-05" db="UniProtKB">
        <authorList>
            <consortium name="EnsemblMetazoa"/>
        </authorList>
    </citation>
    <scope>IDENTIFICATION</scope>
    <source>
        <strain evidence="2">USDA</strain>
    </source>
</reference>
<dbReference type="CDD" id="cd00170">
    <property type="entry name" value="SEC14"/>
    <property type="match status" value="1"/>
</dbReference>
<dbReference type="PANTHER" id="PTHR10174:SF216">
    <property type="entry name" value="CRAL-TRIO DOMAIN-CONTAINING PROTEIN-RELATED"/>
    <property type="match status" value="1"/>
</dbReference>
<dbReference type="SUPFAM" id="SSF46938">
    <property type="entry name" value="CRAL/TRIO N-terminal domain"/>
    <property type="match status" value="1"/>
</dbReference>
<dbReference type="PANTHER" id="PTHR10174">
    <property type="entry name" value="ALPHA-TOCOPHEROL TRANSFER PROTEIN-RELATED"/>
    <property type="match status" value="1"/>
</dbReference>
<dbReference type="PROSITE" id="PS50191">
    <property type="entry name" value="CRAL_TRIO"/>
    <property type="match status" value="1"/>
</dbReference>
<dbReference type="Gene3D" id="1.10.8.20">
    <property type="entry name" value="N-terminal domain of phosphatidylinositol transfer protein sec14p"/>
    <property type="match status" value="1"/>
</dbReference>
<dbReference type="EnsemblMetazoa" id="SCAU014374-RA">
    <property type="protein sequence ID" value="SCAU014374-PA"/>
    <property type="gene ID" value="SCAU014374"/>
</dbReference>
<evidence type="ECO:0000313" key="3">
    <source>
        <dbReference type="Proteomes" id="UP000095300"/>
    </source>
</evidence>
<organism evidence="2 3">
    <name type="scientific">Stomoxys calcitrans</name>
    <name type="common">Stable fly</name>
    <name type="synonym">Conops calcitrans</name>
    <dbReference type="NCBI Taxonomy" id="35570"/>
    <lineage>
        <taxon>Eukaryota</taxon>
        <taxon>Metazoa</taxon>
        <taxon>Ecdysozoa</taxon>
        <taxon>Arthropoda</taxon>
        <taxon>Hexapoda</taxon>
        <taxon>Insecta</taxon>
        <taxon>Pterygota</taxon>
        <taxon>Neoptera</taxon>
        <taxon>Endopterygota</taxon>
        <taxon>Diptera</taxon>
        <taxon>Brachycera</taxon>
        <taxon>Muscomorpha</taxon>
        <taxon>Muscoidea</taxon>
        <taxon>Muscidae</taxon>
        <taxon>Stomoxys</taxon>
    </lineage>
</organism>
<dbReference type="SUPFAM" id="SSF52087">
    <property type="entry name" value="CRAL/TRIO domain"/>
    <property type="match status" value="1"/>
</dbReference>
<dbReference type="InterPro" id="IPR036273">
    <property type="entry name" value="CRAL/TRIO_N_dom_sf"/>
</dbReference>
<dbReference type="Pfam" id="PF00650">
    <property type="entry name" value="CRAL_TRIO"/>
    <property type="match status" value="1"/>
</dbReference>
<keyword evidence="3" id="KW-1185">Reference proteome</keyword>
<dbReference type="Gene3D" id="1.20.5.1200">
    <property type="entry name" value="Alpha-tocopherol transfer"/>
    <property type="match status" value="1"/>
</dbReference>
<accession>A0A1I8Q6L7</accession>
<evidence type="ECO:0000313" key="2">
    <source>
        <dbReference type="EnsemblMetazoa" id="SCAU014374-PA"/>
    </source>
</evidence>
<feature type="domain" description="CRAL-TRIO" evidence="1">
    <location>
        <begin position="129"/>
        <end position="256"/>
    </location>
</feature>
<evidence type="ECO:0000259" key="1">
    <source>
        <dbReference type="PROSITE" id="PS50191"/>
    </source>
</evidence>
<dbReference type="Gene3D" id="3.40.525.10">
    <property type="entry name" value="CRAL-TRIO lipid binding domain"/>
    <property type="match status" value="1"/>
</dbReference>
<dbReference type="VEuPathDB" id="VectorBase:SCAU014374"/>
<dbReference type="Proteomes" id="UP000095300">
    <property type="component" value="Unassembled WGS sequence"/>
</dbReference>
<name>A0A1I8Q6L7_STOCA</name>
<dbReference type="GO" id="GO:1902936">
    <property type="term" value="F:phosphatidylinositol bisphosphate binding"/>
    <property type="evidence" value="ECO:0007669"/>
    <property type="project" value="TreeGrafter"/>
</dbReference>
<gene>
    <name evidence="2" type="primary">106085992</name>
</gene>
<protein>
    <recommendedName>
        <fullName evidence="1">CRAL-TRIO domain-containing protein</fullName>
    </recommendedName>
</protein>
<dbReference type="GO" id="GO:0016020">
    <property type="term" value="C:membrane"/>
    <property type="evidence" value="ECO:0007669"/>
    <property type="project" value="TreeGrafter"/>
</dbReference>
<dbReference type="InterPro" id="IPR011074">
    <property type="entry name" value="CRAL/TRIO_N_dom"/>
</dbReference>
<sequence length="309" mass="36086">MAQIQPLCPELQKIAVKELGEVPSRISEDLQALKTWIQKQPHLRVRLDDQLLIQFLRGCKYSLERAKEKLDRFYALSSKYTELFSTTDVDDTIFREVHNLGCFLLLPKPLHDTGPRIFFIRINYPGDKYTIEQVLQPCTTMHEVMLLNDPYACIQGIFYMIDFGETHLHHILHFTPSIVKRMVTFLEKSLPFRIKAWCFINVPTLAEPFFRALVPCTSEKLRKRIYIFGKNSTKYQQLIPLKYLPIEYGGDNGSLSQIAKDYNKVWNEYRDYFKENAQYGTDESLRPGNPTDFDSMFGLCGSFRKLDVD</sequence>
<dbReference type="InterPro" id="IPR001251">
    <property type="entry name" value="CRAL-TRIO_dom"/>
</dbReference>
<dbReference type="SMART" id="SM01100">
    <property type="entry name" value="CRAL_TRIO_N"/>
    <property type="match status" value="1"/>
</dbReference>
<proteinExistence type="predicted"/>
<dbReference type="InterPro" id="IPR036865">
    <property type="entry name" value="CRAL-TRIO_dom_sf"/>
</dbReference>
<dbReference type="AlphaFoldDB" id="A0A1I8Q6L7"/>